<evidence type="ECO:0000259" key="3">
    <source>
        <dbReference type="Pfam" id="PF05368"/>
    </source>
</evidence>
<feature type="domain" description="NmrA-like" evidence="3">
    <location>
        <begin position="8"/>
        <end position="286"/>
    </location>
</feature>
<comment type="similarity">
    <text evidence="1">Belongs to the NmrA-type oxidoreductase family.</text>
</comment>
<dbReference type="Pfam" id="PF05368">
    <property type="entry name" value="NmrA"/>
    <property type="match status" value="1"/>
</dbReference>
<accession>A0A6A6QKU6</accession>
<dbReference type="AlphaFoldDB" id="A0A6A6QKU6"/>
<organism evidence="4 5">
    <name type="scientific">Lophium mytilinum</name>
    <dbReference type="NCBI Taxonomy" id="390894"/>
    <lineage>
        <taxon>Eukaryota</taxon>
        <taxon>Fungi</taxon>
        <taxon>Dikarya</taxon>
        <taxon>Ascomycota</taxon>
        <taxon>Pezizomycotina</taxon>
        <taxon>Dothideomycetes</taxon>
        <taxon>Pleosporomycetidae</taxon>
        <taxon>Mytilinidiales</taxon>
        <taxon>Mytilinidiaceae</taxon>
        <taxon>Lophium</taxon>
    </lineage>
</organism>
<dbReference type="EMBL" id="MU004193">
    <property type="protein sequence ID" value="KAF2492945.1"/>
    <property type="molecule type" value="Genomic_DNA"/>
</dbReference>
<evidence type="ECO:0000313" key="4">
    <source>
        <dbReference type="EMBL" id="KAF2492945.1"/>
    </source>
</evidence>
<dbReference type="InterPro" id="IPR008030">
    <property type="entry name" value="NmrA-like"/>
</dbReference>
<dbReference type="Proteomes" id="UP000799750">
    <property type="component" value="Unassembled WGS sequence"/>
</dbReference>
<dbReference type="PANTHER" id="PTHR42748">
    <property type="entry name" value="NITROGEN METABOLITE REPRESSION PROTEIN NMRA FAMILY MEMBER"/>
    <property type="match status" value="1"/>
</dbReference>
<evidence type="ECO:0000256" key="1">
    <source>
        <dbReference type="ARBA" id="ARBA00006328"/>
    </source>
</evidence>
<dbReference type="PANTHER" id="PTHR42748:SF14">
    <property type="entry name" value="SNOAL-LIKE DOMAIN-CONTAINING PROTEIN"/>
    <property type="match status" value="1"/>
</dbReference>
<name>A0A6A6QKU6_9PEZI</name>
<reference evidence="4" key="1">
    <citation type="journal article" date="2020" name="Stud. Mycol.">
        <title>101 Dothideomycetes genomes: a test case for predicting lifestyles and emergence of pathogens.</title>
        <authorList>
            <person name="Haridas S."/>
            <person name="Albert R."/>
            <person name="Binder M."/>
            <person name="Bloem J."/>
            <person name="Labutti K."/>
            <person name="Salamov A."/>
            <person name="Andreopoulos B."/>
            <person name="Baker S."/>
            <person name="Barry K."/>
            <person name="Bills G."/>
            <person name="Bluhm B."/>
            <person name="Cannon C."/>
            <person name="Castanera R."/>
            <person name="Culley D."/>
            <person name="Daum C."/>
            <person name="Ezra D."/>
            <person name="Gonzalez J."/>
            <person name="Henrissat B."/>
            <person name="Kuo A."/>
            <person name="Liang C."/>
            <person name="Lipzen A."/>
            <person name="Lutzoni F."/>
            <person name="Magnuson J."/>
            <person name="Mondo S."/>
            <person name="Nolan M."/>
            <person name="Ohm R."/>
            <person name="Pangilinan J."/>
            <person name="Park H.-J."/>
            <person name="Ramirez L."/>
            <person name="Alfaro M."/>
            <person name="Sun H."/>
            <person name="Tritt A."/>
            <person name="Yoshinaga Y."/>
            <person name="Zwiers L.-H."/>
            <person name="Turgeon B."/>
            <person name="Goodwin S."/>
            <person name="Spatafora J."/>
            <person name="Crous P."/>
            <person name="Grigoriev I."/>
        </authorList>
    </citation>
    <scope>NUCLEOTIDE SEQUENCE</scope>
    <source>
        <strain evidence="4">CBS 269.34</strain>
    </source>
</reference>
<keyword evidence="2" id="KW-0521">NADP</keyword>
<gene>
    <name evidence="4" type="ORF">BU16DRAFT_94380</name>
</gene>
<evidence type="ECO:0000313" key="5">
    <source>
        <dbReference type="Proteomes" id="UP000799750"/>
    </source>
</evidence>
<dbReference type="SUPFAM" id="SSF51735">
    <property type="entry name" value="NAD(P)-binding Rossmann-fold domains"/>
    <property type="match status" value="1"/>
</dbReference>
<protein>
    <submittedName>
        <fullName evidence="4">NAD(P)-binding protein</fullName>
    </submittedName>
</protein>
<sequence>MWDPKEIKNVVVFGGTGAQGKSVVKQLTATGLYNITVPTRNPSTPAALDLLTYNNTRLLQASYTTASGLHAIFANQDAAFISFNSFALREPDELYWTIRAYEIAAASGVKHFVYSGAPNRLAAHGYDEKFRNAHNAVAGHLTSWLEAQPTTQMAWTVVTGGVYIEMLGSLLKPVQAGDGTLVFAAPIGEGSVPLMPLEDYGALVKWVLGHPEESVGKRIAGAPFVTSWPELVEAFKEATGLEAVFRDLTKEEWFEGIKGYVDPDERMPKGVAEDDETATTFKKSFGAWWDLWKFNERDVEVERRQRDFMEAVNPGRPKSVADWMKRTGYDGGLKEALKMRKDEEA</sequence>
<dbReference type="InterPro" id="IPR036291">
    <property type="entry name" value="NAD(P)-bd_dom_sf"/>
</dbReference>
<dbReference type="Gene3D" id="3.40.50.720">
    <property type="entry name" value="NAD(P)-binding Rossmann-like Domain"/>
    <property type="match status" value="1"/>
</dbReference>
<evidence type="ECO:0000256" key="2">
    <source>
        <dbReference type="ARBA" id="ARBA00022857"/>
    </source>
</evidence>
<dbReference type="GO" id="GO:0005634">
    <property type="term" value="C:nucleus"/>
    <property type="evidence" value="ECO:0007669"/>
    <property type="project" value="TreeGrafter"/>
</dbReference>
<dbReference type="OrthoDB" id="300709at2759"/>
<proteinExistence type="inferred from homology"/>
<dbReference type="InterPro" id="IPR051164">
    <property type="entry name" value="NmrA-like_oxidored"/>
</dbReference>
<keyword evidence="5" id="KW-1185">Reference proteome</keyword>